<proteinExistence type="predicted"/>
<dbReference type="EMBL" id="AP013057">
    <property type="protein sequence ID" value="BAN16873.1"/>
    <property type="molecule type" value="Genomic_DNA"/>
</dbReference>
<reference evidence="1 2" key="1">
    <citation type="journal article" date="2014" name="Genome Announc.">
        <title>Complete Genome Sequence of the Edwardsiella ictaluri-Specific Bacteriophage PEi21, Isolated from River Water in Japan.</title>
        <authorList>
            <person name="Yasuike M."/>
            <person name="Kai W."/>
            <person name="Nakamura Y."/>
            <person name="Fujiwara A."/>
            <person name="Kawato Y."/>
            <person name="Hassan E.S."/>
            <person name="Mahmoud M.M."/>
            <person name="Nagai S."/>
            <person name="Kobayashi T."/>
            <person name="Ototake M."/>
            <person name="Nakai T."/>
        </authorList>
    </citation>
    <scope>NUCLEOTIDE SEQUENCE [LARGE SCALE GENOMIC DNA]</scope>
</reference>
<name>N0DSH5_9CAUD</name>
<dbReference type="Gene3D" id="1.10.10.60">
    <property type="entry name" value="Homeodomain-like"/>
    <property type="match status" value="1"/>
</dbReference>
<dbReference type="KEGG" id="vg:16212544"/>
<accession>N0DSH5</accession>
<dbReference type="GeneID" id="16212544"/>
<dbReference type="InterPro" id="IPR009057">
    <property type="entry name" value="Homeodomain-like_sf"/>
</dbReference>
<dbReference type="SUPFAM" id="SSF46689">
    <property type="entry name" value="Homeodomain-like"/>
    <property type="match status" value="1"/>
</dbReference>
<dbReference type="Proteomes" id="UP000012997">
    <property type="component" value="Segment"/>
</dbReference>
<sequence length="94" mass="10365">MNDTQTSVLNAAMKLSRIHGFQHIKRDDIAETANVSTGIVSYYYSIPEMRDAVMQEAVRVNDAVIICQGLAAKHPIAQGAPEALRREAVELLLK</sequence>
<dbReference type="RefSeq" id="YP_008869276.1">
    <property type="nucleotide sequence ID" value="NC_021342.2"/>
</dbReference>
<evidence type="ECO:0000313" key="1">
    <source>
        <dbReference type="EMBL" id="BAN16873.1"/>
    </source>
</evidence>
<protein>
    <submittedName>
        <fullName evidence="1">Uncharacterized protein</fullName>
    </submittedName>
</protein>
<organism evidence="1 2">
    <name type="scientific">Edwardsiella phage PEi21</name>
    <dbReference type="NCBI Taxonomy" id="1325372"/>
    <lineage>
        <taxon>Viruses</taxon>
        <taxon>Duplodnaviria</taxon>
        <taxon>Heunggongvirae</taxon>
        <taxon>Uroviricota</taxon>
        <taxon>Caudoviricetes</taxon>
        <taxon>Yokohamavirus</taxon>
        <taxon>Yokohamavirus PEi21</taxon>
    </lineage>
</organism>
<dbReference type="OrthoDB" id="34004at10239"/>
<keyword evidence="2" id="KW-1185">Reference proteome</keyword>
<evidence type="ECO:0000313" key="2">
    <source>
        <dbReference type="Proteomes" id="UP000012997"/>
    </source>
</evidence>